<feature type="transmembrane region" description="Helical" evidence="1">
    <location>
        <begin position="49"/>
        <end position="66"/>
    </location>
</feature>
<geneLocation type="plasmid" evidence="3">
    <name>pTi1D1609</name>
</geneLocation>
<feature type="transmembrane region" description="Helical" evidence="1">
    <location>
        <begin position="9"/>
        <end position="29"/>
    </location>
</feature>
<gene>
    <name evidence="3" type="ORF">At1D1609_51520</name>
</gene>
<dbReference type="KEGG" id="atf:Ach5_52910"/>
<keyword evidence="1" id="KW-0472">Membrane</keyword>
<evidence type="ECO:0000256" key="1">
    <source>
        <dbReference type="SAM" id="Phobius"/>
    </source>
</evidence>
<dbReference type="AlphaFoldDB" id="A0A2Z2PNK3"/>
<dbReference type="EMBL" id="KY000030">
    <property type="protein sequence ID" value="ASK41666.1"/>
    <property type="molecule type" value="Genomic_DNA"/>
</dbReference>
<evidence type="ECO:0000313" key="3">
    <source>
        <dbReference type="EMBL" id="AVH45186.1"/>
    </source>
</evidence>
<evidence type="ECO:0000313" key="4">
    <source>
        <dbReference type="Proteomes" id="UP000237717"/>
    </source>
</evidence>
<accession>A0A2Z2PNK3</accession>
<organism evidence="2">
    <name type="scientific">Agrobacterium tumefaciens</name>
    <dbReference type="NCBI Taxonomy" id="358"/>
    <lineage>
        <taxon>Bacteria</taxon>
        <taxon>Pseudomonadati</taxon>
        <taxon>Pseudomonadota</taxon>
        <taxon>Alphaproteobacteria</taxon>
        <taxon>Hyphomicrobiales</taxon>
        <taxon>Rhizobiaceae</taxon>
        <taxon>Rhizobium/Agrobacterium group</taxon>
        <taxon>Agrobacterium</taxon>
        <taxon>Agrobacterium tumefaciens complex</taxon>
    </lineage>
</organism>
<evidence type="ECO:0000313" key="2">
    <source>
        <dbReference type="EMBL" id="ASK41666.1"/>
    </source>
</evidence>
<geneLocation type="plasmid" evidence="2">
    <name>pTi_CFBP5767</name>
</geneLocation>
<reference evidence="2" key="1">
    <citation type="submission" date="2016-10" db="EMBL/GenBank/DDBJ databases">
        <title>Agrobacterium Ti plasmids: Classification based on T-DNA and Vir regions organization.</title>
        <authorList>
            <person name="Nabi N."/>
            <person name="Vial L."/>
            <person name="Ben Hafsa A."/>
            <person name="Chapulliot D."/>
            <person name="Berard A."/>
            <person name="Chauveau A."/>
            <person name="Le Paslier M.-C."/>
            <person name="Harzallah Skhiri F."/>
            <person name="Brunel D."/>
            <person name="Nesme X."/>
            <person name="Chaouachi M."/>
        </authorList>
    </citation>
    <scope>NUCLEOTIDE SEQUENCE</scope>
    <source>
        <strain evidence="2">CFBP5767</strain>
        <plasmid evidence="2">pTi_CFBP5767</plasmid>
    </source>
</reference>
<geneLocation type="plasmid" evidence="4">
    <name>pti1d1609</name>
</geneLocation>
<keyword evidence="1" id="KW-0812">Transmembrane</keyword>
<protein>
    <submittedName>
        <fullName evidence="2">Uncharacterized protein</fullName>
    </submittedName>
</protein>
<proteinExistence type="predicted"/>
<keyword evidence="1" id="KW-1133">Transmembrane helix</keyword>
<accession>A0A1B9T1F2</accession>
<dbReference type="Proteomes" id="UP000237717">
    <property type="component" value="Plasmid pTi1D1609"/>
</dbReference>
<name>A0A2Z2PNK3_AGRTU</name>
<keyword evidence="2" id="KW-0614">Plasmid</keyword>
<sequence length="70" mass="8304">MKASIKKILFYVAIIFGPGLIYFPVYEILLKIYREDGGPTYFFQFYTDFTFLWMMGLLLFALSIMLKAKR</sequence>
<reference evidence="3 4" key="2">
    <citation type="submission" date="2018-02" db="EMBL/GenBank/DDBJ databases">
        <title>Complete genome sequence of Agrobacterium tumefaciens 1D1609.</title>
        <authorList>
            <person name="Cho S.-T."/>
            <person name="Haryono M."/>
            <person name="Chang H.-H."/>
            <person name="Santos M.N."/>
            <person name="Lai E.-M."/>
            <person name="Kuo C.-H."/>
        </authorList>
    </citation>
    <scope>NUCLEOTIDE SEQUENCE [LARGE SCALE GENOMIC DNA]</scope>
    <source>
        <strain evidence="3 4">1D1609</strain>
        <plasmid evidence="4">Plasmid pti1d1609</plasmid>
        <plasmid evidence="3">pTi1D1609</plasmid>
    </source>
</reference>
<dbReference type="EMBL" id="CP026926">
    <property type="protein sequence ID" value="AVH45186.1"/>
    <property type="molecule type" value="Genomic_DNA"/>
</dbReference>